<sequence>MSLKLKGYILALVSAITYGMIPLYMIPIKQSTLSLDDALFYRFAIGGVFILGFLIYRKERLQVNFRELLIFKILGLLYALSSEFLFAAYDYLTPGIASTIFFMYPIVVALILGLFFKEKITLATVISLLIVVLGVGFLSVKDTDSFSINFFGLFIGLMGAVIYGIYMVVVNKSKLTASGIKITFYSMLFSNIYFLVKSMIINGFVEIPTVDMGIHLTAFSLITTVLSILTLVYAIYYIGSTPTAIIGAVEPIVAVGISVFLFGELLTKNLIFGVLLIITGVLISILFERKKGKSK</sequence>
<gene>
    <name evidence="8" type="ORF">CCAND38_140019</name>
</gene>
<name>A0A0B7HW32_9FLAO</name>
<keyword evidence="3 6" id="KW-0812">Transmembrane</keyword>
<proteinExistence type="inferred from homology"/>
<evidence type="ECO:0000256" key="1">
    <source>
        <dbReference type="ARBA" id="ARBA00004141"/>
    </source>
</evidence>
<dbReference type="Gene3D" id="1.10.3730.20">
    <property type="match status" value="1"/>
</dbReference>
<dbReference type="GO" id="GO:0016020">
    <property type="term" value="C:membrane"/>
    <property type="evidence" value="ECO:0007669"/>
    <property type="project" value="UniProtKB-SubCell"/>
</dbReference>
<feature type="transmembrane region" description="Helical" evidence="6">
    <location>
        <begin position="38"/>
        <end position="56"/>
    </location>
</feature>
<evidence type="ECO:0000256" key="4">
    <source>
        <dbReference type="ARBA" id="ARBA00022989"/>
    </source>
</evidence>
<feature type="domain" description="EamA" evidence="7">
    <location>
        <begin position="151"/>
        <end position="285"/>
    </location>
</feature>
<dbReference type="EMBL" id="CDOI01000046">
    <property type="protein sequence ID" value="CEN43891.1"/>
    <property type="molecule type" value="Genomic_DNA"/>
</dbReference>
<feature type="transmembrane region" description="Helical" evidence="6">
    <location>
        <begin position="122"/>
        <end position="140"/>
    </location>
</feature>
<evidence type="ECO:0000313" key="8">
    <source>
        <dbReference type="EMBL" id="CEN43891.1"/>
    </source>
</evidence>
<feature type="domain" description="EamA" evidence="7">
    <location>
        <begin position="6"/>
        <end position="139"/>
    </location>
</feature>
<evidence type="ECO:0000259" key="7">
    <source>
        <dbReference type="Pfam" id="PF00892"/>
    </source>
</evidence>
<keyword evidence="9" id="KW-1185">Reference proteome</keyword>
<feature type="transmembrane region" description="Helical" evidence="6">
    <location>
        <begin position="243"/>
        <end position="263"/>
    </location>
</feature>
<feature type="transmembrane region" description="Helical" evidence="6">
    <location>
        <begin position="146"/>
        <end position="170"/>
    </location>
</feature>
<comment type="similarity">
    <text evidence="2">Belongs to the EamA transporter family.</text>
</comment>
<keyword evidence="5 6" id="KW-0472">Membrane</keyword>
<feature type="transmembrane region" description="Helical" evidence="6">
    <location>
        <begin position="68"/>
        <end position="89"/>
    </location>
</feature>
<dbReference type="InterPro" id="IPR000620">
    <property type="entry name" value="EamA_dom"/>
</dbReference>
<feature type="transmembrane region" description="Helical" evidence="6">
    <location>
        <begin position="95"/>
        <end position="115"/>
    </location>
</feature>
<evidence type="ECO:0000256" key="6">
    <source>
        <dbReference type="SAM" id="Phobius"/>
    </source>
</evidence>
<keyword evidence="4 6" id="KW-1133">Transmembrane helix</keyword>
<dbReference type="InterPro" id="IPR037185">
    <property type="entry name" value="EmrE-like"/>
</dbReference>
<reference evidence="8 9" key="1">
    <citation type="submission" date="2015-01" db="EMBL/GenBank/DDBJ databases">
        <authorList>
            <person name="Xiang T."/>
            <person name="Song Y."/>
            <person name="Huang L."/>
            <person name="Wang B."/>
            <person name="Wu P."/>
        </authorList>
    </citation>
    <scope>NUCLEOTIDE SEQUENCE [LARGE SCALE GENOMIC DNA]</scope>
    <source>
        <strain evidence="8 9">CcD38</strain>
    </source>
</reference>
<feature type="transmembrane region" description="Helical" evidence="6">
    <location>
        <begin position="182"/>
        <end position="201"/>
    </location>
</feature>
<feature type="transmembrane region" description="Helical" evidence="6">
    <location>
        <begin position="7"/>
        <end position="26"/>
    </location>
</feature>
<evidence type="ECO:0000256" key="2">
    <source>
        <dbReference type="ARBA" id="ARBA00007362"/>
    </source>
</evidence>
<dbReference type="PANTHER" id="PTHR32322">
    <property type="entry name" value="INNER MEMBRANE TRANSPORTER"/>
    <property type="match status" value="1"/>
</dbReference>
<protein>
    <submittedName>
        <fullName evidence="8">Putative membrane protein</fullName>
    </submittedName>
</protein>
<dbReference type="RefSeq" id="WP_042343355.1">
    <property type="nucleotide sequence ID" value="NZ_CDOI01000046.1"/>
</dbReference>
<feature type="transmembrane region" description="Helical" evidence="6">
    <location>
        <begin position="269"/>
        <end position="287"/>
    </location>
</feature>
<dbReference type="AlphaFoldDB" id="A0A0B7HW32"/>
<evidence type="ECO:0000313" key="9">
    <source>
        <dbReference type="Proteomes" id="UP000045051"/>
    </source>
</evidence>
<dbReference type="InterPro" id="IPR050638">
    <property type="entry name" value="AA-Vitamin_Transporters"/>
</dbReference>
<dbReference type="SUPFAM" id="SSF103481">
    <property type="entry name" value="Multidrug resistance efflux transporter EmrE"/>
    <property type="match status" value="2"/>
</dbReference>
<feature type="transmembrane region" description="Helical" evidence="6">
    <location>
        <begin position="213"/>
        <end position="236"/>
    </location>
</feature>
<organism evidence="8 9">
    <name type="scientific">Capnocytophaga canis</name>
    <dbReference type="NCBI Taxonomy" id="1848903"/>
    <lineage>
        <taxon>Bacteria</taxon>
        <taxon>Pseudomonadati</taxon>
        <taxon>Bacteroidota</taxon>
        <taxon>Flavobacteriia</taxon>
        <taxon>Flavobacteriales</taxon>
        <taxon>Flavobacteriaceae</taxon>
        <taxon>Capnocytophaga</taxon>
    </lineage>
</organism>
<dbReference type="Proteomes" id="UP000045051">
    <property type="component" value="Unassembled WGS sequence"/>
</dbReference>
<dbReference type="Pfam" id="PF00892">
    <property type="entry name" value="EamA"/>
    <property type="match status" value="2"/>
</dbReference>
<dbReference type="PANTHER" id="PTHR32322:SF2">
    <property type="entry name" value="EAMA DOMAIN-CONTAINING PROTEIN"/>
    <property type="match status" value="1"/>
</dbReference>
<evidence type="ECO:0000256" key="3">
    <source>
        <dbReference type="ARBA" id="ARBA00022692"/>
    </source>
</evidence>
<evidence type="ECO:0000256" key="5">
    <source>
        <dbReference type="ARBA" id="ARBA00023136"/>
    </source>
</evidence>
<accession>A0A0B7HW32</accession>
<comment type="subcellular location">
    <subcellularLocation>
        <location evidence="1">Membrane</location>
        <topology evidence="1">Multi-pass membrane protein</topology>
    </subcellularLocation>
</comment>